<sequence>MADHTATRPPCMGLKFPYRAQGPRILWVHP</sequence>
<proteinExistence type="predicted"/>
<dbReference type="Proteomes" id="UP000001312">
    <property type="component" value="Unassembled WGS sequence"/>
</dbReference>
<protein>
    <submittedName>
        <fullName evidence="1">Uncharacterized protein</fullName>
    </submittedName>
</protein>
<dbReference type="AlphaFoldDB" id="A7EI06"/>
<evidence type="ECO:0000313" key="2">
    <source>
        <dbReference type="Proteomes" id="UP000001312"/>
    </source>
</evidence>
<name>A7EI06_SCLS1</name>
<dbReference type="HOGENOM" id="CLU_3406574_0_0_1"/>
<reference evidence="2" key="1">
    <citation type="journal article" date="2011" name="PLoS Genet.">
        <title>Genomic analysis of the necrotrophic fungal pathogens Sclerotinia sclerotiorum and Botrytis cinerea.</title>
        <authorList>
            <person name="Amselem J."/>
            <person name="Cuomo C.A."/>
            <person name="van Kan J.A."/>
            <person name="Viaud M."/>
            <person name="Benito E.P."/>
            <person name="Couloux A."/>
            <person name="Coutinho P.M."/>
            <person name="de Vries R.P."/>
            <person name="Dyer P.S."/>
            <person name="Fillinger S."/>
            <person name="Fournier E."/>
            <person name="Gout L."/>
            <person name="Hahn M."/>
            <person name="Kohn L."/>
            <person name="Lapalu N."/>
            <person name="Plummer K.M."/>
            <person name="Pradier J.M."/>
            <person name="Quevillon E."/>
            <person name="Sharon A."/>
            <person name="Simon A."/>
            <person name="ten Have A."/>
            <person name="Tudzynski B."/>
            <person name="Tudzynski P."/>
            <person name="Wincker P."/>
            <person name="Andrew M."/>
            <person name="Anthouard V."/>
            <person name="Beever R.E."/>
            <person name="Beffa R."/>
            <person name="Benoit I."/>
            <person name="Bouzid O."/>
            <person name="Brault B."/>
            <person name="Chen Z."/>
            <person name="Choquer M."/>
            <person name="Collemare J."/>
            <person name="Cotton P."/>
            <person name="Danchin E.G."/>
            <person name="Da Silva C."/>
            <person name="Gautier A."/>
            <person name="Giraud C."/>
            <person name="Giraud T."/>
            <person name="Gonzalez C."/>
            <person name="Grossetete S."/>
            <person name="Guldener U."/>
            <person name="Henrissat B."/>
            <person name="Howlett B.J."/>
            <person name="Kodira C."/>
            <person name="Kretschmer M."/>
            <person name="Lappartient A."/>
            <person name="Leroch M."/>
            <person name="Levis C."/>
            <person name="Mauceli E."/>
            <person name="Neuveglise C."/>
            <person name="Oeser B."/>
            <person name="Pearson M."/>
            <person name="Poulain J."/>
            <person name="Poussereau N."/>
            <person name="Quesneville H."/>
            <person name="Rascle C."/>
            <person name="Schumacher J."/>
            <person name="Segurens B."/>
            <person name="Sexton A."/>
            <person name="Silva E."/>
            <person name="Sirven C."/>
            <person name="Soanes D.M."/>
            <person name="Talbot N.J."/>
            <person name="Templeton M."/>
            <person name="Yandava C."/>
            <person name="Yarden O."/>
            <person name="Zeng Q."/>
            <person name="Rollins J.A."/>
            <person name="Lebrun M.H."/>
            <person name="Dickman M."/>
        </authorList>
    </citation>
    <scope>NUCLEOTIDE SEQUENCE [LARGE SCALE GENOMIC DNA]</scope>
    <source>
        <strain evidence="2">ATCC 18683 / 1980 / Ss-1</strain>
    </source>
</reference>
<accession>A7EI06</accession>
<organism evidence="1 2">
    <name type="scientific">Sclerotinia sclerotiorum (strain ATCC 18683 / 1980 / Ss-1)</name>
    <name type="common">White mold</name>
    <name type="synonym">Whetzelinia sclerotiorum</name>
    <dbReference type="NCBI Taxonomy" id="665079"/>
    <lineage>
        <taxon>Eukaryota</taxon>
        <taxon>Fungi</taxon>
        <taxon>Dikarya</taxon>
        <taxon>Ascomycota</taxon>
        <taxon>Pezizomycotina</taxon>
        <taxon>Leotiomycetes</taxon>
        <taxon>Helotiales</taxon>
        <taxon>Sclerotiniaceae</taxon>
        <taxon>Sclerotinia</taxon>
    </lineage>
</organism>
<dbReference type="GeneID" id="5490207"/>
<keyword evidence="2" id="KW-1185">Reference proteome</keyword>
<dbReference type="EMBL" id="CH476626">
    <property type="protein sequence ID" value="EDO02472.1"/>
    <property type="molecule type" value="Genomic_DNA"/>
</dbReference>
<dbReference type="InParanoid" id="A7EI06"/>
<dbReference type="RefSeq" id="XP_001593521.1">
    <property type="nucleotide sequence ID" value="XM_001593471.1"/>
</dbReference>
<evidence type="ECO:0000313" key="1">
    <source>
        <dbReference type="EMBL" id="EDO02472.1"/>
    </source>
</evidence>
<dbReference type="KEGG" id="ssl:SS1G_04948"/>
<gene>
    <name evidence="1" type="ORF">SS1G_04948</name>
</gene>